<dbReference type="InterPro" id="IPR049315">
    <property type="entry name" value="GDC-P_N"/>
</dbReference>
<evidence type="ECO:0000313" key="11">
    <source>
        <dbReference type="Proteomes" id="UP000540929"/>
    </source>
</evidence>
<dbReference type="NCBIfam" id="NF001696">
    <property type="entry name" value="PRK00451.1"/>
    <property type="match status" value="1"/>
</dbReference>
<evidence type="ECO:0000259" key="9">
    <source>
        <dbReference type="Pfam" id="PF21478"/>
    </source>
</evidence>
<dbReference type="FunFam" id="3.40.640.10:FF:000224">
    <property type="entry name" value="Probable glycine dehydrogenase (decarboxylating) subunit 2"/>
    <property type="match status" value="1"/>
</dbReference>
<accession>A0A7Y9WLW8</accession>
<dbReference type="NCBIfam" id="NF003346">
    <property type="entry name" value="PRK04366.1"/>
    <property type="match status" value="1"/>
</dbReference>
<dbReference type="InterPro" id="IPR015421">
    <property type="entry name" value="PyrdxlP-dep_Trfase_major"/>
</dbReference>
<dbReference type="GO" id="GO:0004375">
    <property type="term" value="F:glycine dehydrogenase (decarboxylating) activity"/>
    <property type="evidence" value="ECO:0007669"/>
    <property type="project" value="UniProtKB-EC"/>
</dbReference>
<dbReference type="Proteomes" id="UP000540929">
    <property type="component" value="Unassembled WGS sequence"/>
</dbReference>
<dbReference type="Gene3D" id="3.90.1150.10">
    <property type="entry name" value="Aspartate Aminotransferase, domain 1"/>
    <property type="match status" value="2"/>
</dbReference>
<evidence type="ECO:0000313" key="10">
    <source>
        <dbReference type="EMBL" id="NYH22208.1"/>
    </source>
</evidence>
<feature type="domain" description="Glycine dehydrogenase C-terminal" evidence="9">
    <location>
        <begin position="879"/>
        <end position="975"/>
    </location>
</feature>
<dbReference type="AlphaFoldDB" id="A0A7Y9WLW8"/>
<gene>
    <name evidence="10" type="ORF">GGD40_001687</name>
</gene>
<dbReference type="SUPFAM" id="SSF53383">
    <property type="entry name" value="PLP-dependent transferases"/>
    <property type="match status" value="2"/>
</dbReference>
<comment type="caution">
    <text evidence="10">The sequence shown here is derived from an EMBL/GenBank/DDBJ whole genome shotgun (WGS) entry which is preliminary data.</text>
</comment>
<dbReference type="EC" id="1.4.4.2" evidence="3"/>
<dbReference type="GO" id="GO:0016594">
    <property type="term" value="F:glycine binding"/>
    <property type="evidence" value="ECO:0007669"/>
    <property type="project" value="TreeGrafter"/>
</dbReference>
<evidence type="ECO:0000256" key="2">
    <source>
        <dbReference type="ARBA" id="ARBA00003788"/>
    </source>
</evidence>
<feature type="domain" description="Glycine cleavage system P-protein N-terminal" evidence="8">
    <location>
        <begin position="636"/>
        <end position="825"/>
    </location>
</feature>
<reference evidence="10 11" key="1">
    <citation type="submission" date="2020-07" db="EMBL/GenBank/DDBJ databases">
        <title>Exploring microbial biodiversity for novel pathways involved in the catabolism of aromatic compounds derived from lignin.</title>
        <authorList>
            <person name="Elkins J."/>
        </authorList>
    </citation>
    <scope>NUCLEOTIDE SEQUENCE [LARGE SCALE GENOMIC DNA]</scope>
    <source>
        <strain evidence="10 11">H2C3C</strain>
    </source>
</reference>
<dbReference type="InterPro" id="IPR020581">
    <property type="entry name" value="GDC_P"/>
</dbReference>
<keyword evidence="11" id="KW-1185">Reference proteome</keyword>
<feature type="domain" description="Glycine cleavage system P-protein N-terminal" evidence="8">
    <location>
        <begin position="91"/>
        <end position="529"/>
    </location>
</feature>
<dbReference type="Gene3D" id="3.40.640.10">
    <property type="entry name" value="Type I PLP-dependent aspartate aminotransferase-like (Major domain)"/>
    <property type="match status" value="2"/>
</dbReference>
<dbReference type="GO" id="GO:0005960">
    <property type="term" value="C:glycine cleavage complex"/>
    <property type="evidence" value="ECO:0007669"/>
    <property type="project" value="TreeGrafter"/>
</dbReference>
<evidence type="ECO:0000256" key="1">
    <source>
        <dbReference type="ARBA" id="ARBA00001933"/>
    </source>
</evidence>
<comment type="cofactor">
    <cofactor evidence="1">
        <name>pyridoxal 5'-phosphate</name>
        <dbReference type="ChEBI" id="CHEBI:597326"/>
    </cofactor>
</comment>
<dbReference type="PANTHER" id="PTHR11773:SF1">
    <property type="entry name" value="GLYCINE DEHYDROGENASE (DECARBOXYLATING), MITOCHONDRIAL"/>
    <property type="match status" value="1"/>
</dbReference>
<comment type="function">
    <text evidence="2">The glycine cleavage system catalyzes the degradation of glycine. The P protein binds the alpha-amino group of glycine through its pyridoxal phosphate cofactor; CO(2) is released and the remaining methylamine moiety is then transferred to the lipoamide cofactor of the H protein.</text>
</comment>
<dbReference type="Pfam" id="PF21478">
    <property type="entry name" value="GcvP2_C"/>
    <property type="match status" value="1"/>
</dbReference>
<sequence>MRRRPHPAHQRATGSRALPRADLLQDFPVAGRHQSPSASWKHPAGANLCDREYVGAGLSARGFHLQARRRDVGRDQLMDAIQQTMHNPYSCHTQADVQSMLNSMGLTHIEQLLSPMPATIRLKRDLNLPAPLDEGQSDRLIRQRASLNHSVLSRTSFLGGGLYEHTIPAVVDYLSERGEFLTSYTPYQPRMSQGSLEVLWEYQQMMQSLLGMPVVNASCYDGSTAMADAFNMVCYRAASQDGVFILAETIWPQTRQIVESGFAGKAVRFESTGYTRKGQLDLDELETHFAVNKPAAFGFQSPNCFGVAEDIPAVVRLCRQYDVVSVLYYHPFLSGIFVPPGELGVDIVCGEGQMLGNPLNAGGASLGFLGCQSAFAFAIPGRMVGIRRAEEAGQREFALVNEEREQHVARDKATSNICTNQANNVMRATFFLALAGDRGLVTLARRNAKNAHTLCERLTRIEGVRLQFPGPFFNEFLLSLPVPAAVLLAALRERGIYGGIDAAAWGYPASLLIAVTETKDDQQLEAAAQAFEDALSVLREKAAGVTPASFSQPVPALLDALLASNPPRRSSLHLPKLSESEVVRRYTRLSQKNYSIDQGIYPLGSCTMKYNPKRNDKYAALDGFRHVHPLQPLDDIQGLLLTLHELETYLVELTGMDAVSLHPAAGAHGELTGLLMIRKYFASRQQRRDTLLIADSAHGTNPSSASMAGFRCEIIATTPDGMLDIDDLQRKMNDRVAGLMITNPSTLGLFEENIVQVSEIVHAQGGLLYYDGANMNALMGLVRPGDMGFDVVHLNVHKTLSTPHGGGGPGAGPVAVKATLADYLPVPRIVYDEVGRRWRLDETVASSVGKIKQFYGHVSVLIRAWSYIRTLGAKGLREASEHAILNANYVQFHLGKHFPSVFGKTCMHECLLTARDLRRPLADLAQSLIEAGIHPPTLVGAGCVWFPGELSAAMLIEPTETESRASLDRFIDAMNGAYVALSKTEFQNAA</sequence>
<protein>
    <recommendedName>
        <fullName evidence="3">glycine dehydrogenase (aminomethyl-transferring)</fullName>
        <ecNumber evidence="3">1.4.4.2</ecNumber>
    </recommendedName>
</protein>
<dbReference type="GO" id="GO:0019464">
    <property type="term" value="P:glycine decarboxylation via glycine cleavage system"/>
    <property type="evidence" value="ECO:0007669"/>
    <property type="project" value="TreeGrafter"/>
</dbReference>
<keyword evidence="4" id="KW-0663">Pyridoxal phosphate</keyword>
<dbReference type="Pfam" id="PF02347">
    <property type="entry name" value="GDC-P"/>
    <property type="match status" value="2"/>
</dbReference>
<evidence type="ECO:0000256" key="4">
    <source>
        <dbReference type="ARBA" id="ARBA00022898"/>
    </source>
</evidence>
<name>A0A7Y9WLW8_9BURK</name>
<feature type="region of interest" description="Disordered" evidence="7">
    <location>
        <begin position="1"/>
        <end position="21"/>
    </location>
</feature>
<dbReference type="PANTHER" id="PTHR11773">
    <property type="entry name" value="GLYCINE DEHYDROGENASE, DECARBOXYLATING"/>
    <property type="match status" value="1"/>
</dbReference>
<dbReference type="GO" id="GO:0005829">
    <property type="term" value="C:cytosol"/>
    <property type="evidence" value="ECO:0007669"/>
    <property type="project" value="TreeGrafter"/>
</dbReference>
<dbReference type="InterPro" id="IPR015422">
    <property type="entry name" value="PyrdxlP-dep_Trfase_small"/>
</dbReference>
<organism evidence="10 11">
    <name type="scientific">Paraburkholderia bryophila</name>
    <dbReference type="NCBI Taxonomy" id="420952"/>
    <lineage>
        <taxon>Bacteria</taxon>
        <taxon>Pseudomonadati</taxon>
        <taxon>Pseudomonadota</taxon>
        <taxon>Betaproteobacteria</taxon>
        <taxon>Burkholderiales</taxon>
        <taxon>Burkholderiaceae</taxon>
        <taxon>Paraburkholderia</taxon>
    </lineage>
</organism>
<evidence type="ECO:0000259" key="8">
    <source>
        <dbReference type="Pfam" id="PF02347"/>
    </source>
</evidence>
<proteinExistence type="predicted"/>
<evidence type="ECO:0000256" key="7">
    <source>
        <dbReference type="SAM" id="MobiDB-lite"/>
    </source>
</evidence>
<keyword evidence="5" id="KW-0560">Oxidoreductase</keyword>
<evidence type="ECO:0000256" key="6">
    <source>
        <dbReference type="ARBA" id="ARBA00049026"/>
    </source>
</evidence>
<dbReference type="Gene3D" id="6.20.440.10">
    <property type="match status" value="1"/>
</dbReference>
<evidence type="ECO:0000256" key="3">
    <source>
        <dbReference type="ARBA" id="ARBA00012134"/>
    </source>
</evidence>
<evidence type="ECO:0000256" key="5">
    <source>
        <dbReference type="ARBA" id="ARBA00023002"/>
    </source>
</evidence>
<dbReference type="EMBL" id="JACCAS010000001">
    <property type="protein sequence ID" value="NYH22208.1"/>
    <property type="molecule type" value="Genomic_DNA"/>
</dbReference>
<dbReference type="GO" id="GO:0030170">
    <property type="term" value="F:pyridoxal phosphate binding"/>
    <property type="evidence" value="ECO:0007669"/>
    <property type="project" value="TreeGrafter"/>
</dbReference>
<comment type="catalytic activity">
    <reaction evidence="6">
        <text>N(6)-[(R)-lipoyl]-L-lysyl-[glycine-cleavage complex H protein] + glycine + H(+) = N(6)-[(R)-S(8)-aminomethyldihydrolipoyl]-L-lysyl-[glycine-cleavage complex H protein] + CO2</text>
        <dbReference type="Rhea" id="RHEA:24304"/>
        <dbReference type="Rhea" id="RHEA-COMP:10494"/>
        <dbReference type="Rhea" id="RHEA-COMP:10495"/>
        <dbReference type="ChEBI" id="CHEBI:15378"/>
        <dbReference type="ChEBI" id="CHEBI:16526"/>
        <dbReference type="ChEBI" id="CHEBI:57305"/>
        <dbReference type="ChEBI" id="CHEBI:83099"/>
        <dbReference type="ChEBI" id="CHEBI:83143"/>
        <dbReference type="EC" id="1.4.4.2"/>
    </reaction>
</comment>
<dbReference type="InterPro" id="IPR015424">
    <property type="entry name" value="PyrdxlP-dep_Trfase"/>
</dbReference>
<dbReference type="InterPro" id="IPR049316">
    <property type="entry name" value="GDC-P_C"/>
</dbReference>